<feature type="region of interest" description="Disordered" evidence="3">
    <location>
        <begin position="159"/>
        <end position="193"/>
    </location>
</feature>
<dbReference type="Gene3D" id="2.40.50.140">
    <property type="entry name" value="Nucleic acid-binding proteins"/>
    <property type="match status" value="1"/>
</dbReference>
<dbReference type="GO" id="GO:0003697">
    <property type="term" value="F:single-stranded DNA binding"/>
    <property type="evidence" value="ECO:0007669"/>
    <property type="project" value="InterPro"/>
</dbReference>
<dbReference type="CDD" id="cd04496">
    <property type="entry name" value="SSB_OBF"/>
    <property type="match status" value="1"/>
</dbReference>
<dbReference type="GeneID" id="82880996"/>
<feature type="compositionally biased region" description="Basic and acidic residues" evidence="3">
    <location>
        <begin position="167"/>
        <end position="181"/>
    </location>
</feature>
<proteinExistence type="predicted"/>
<evidence type="ECO:0008006" key="6">
    <source>
        <dbReference type="Google" id="ProtNLM"/>
    </source>
</evidence>
<dbReference type="Pfam" id="PF00436">
    <property type="entry name" value="SSB"/>
    <property type="match status" value="1"/>
</dbReference>
<organism evidence="4 5">
    <name type="scientific">Corynebacterium flavescens</name>
    <dbReference type="NCBI Taxonomy" id="28028"/>
    <lineage>
        <taxon>Bacteria</taxon>
        <taxon>Bacillati</taxon>
        <taxon>Actinomycetota</taxon>
        <taxon>Actinomycetes</taxon>
        <taxon>Mycobacteriales</taxon>
        <taxon>Corynebacteriaceae</taxon>
        <taxon>Corynebacterium</taxon>
    </lineage>
</organism>
<dbReference type="GO" id="GO:0006260">
    <property type="term" value="P:DNA replication"/>
    <property type="evidence" value="ECO:0007669"/>
    <property type="project" value="InterPro"/>
</dbReference>
<protein>
    <recommendedName>
        <fullName evidence="6">Single-stranded DNA-binding protein</fullName>
    </recommendedName>
</protein>
<evidence type="ECO:0000313" key="4">
    <source>
        <dbReference type="EMBL" id="GEB97693.1"/>
    </source>
</evidence>
<evidence type="ECO:0000313" key="5">
    <source>
        <dbReference type="Proteomes" id="UP000315353"/>
    </source>
</evidence>
<keyword evidence="1 2" id="KW-0238">DNA-binding</keyword>
<reference evidence="4 5" key="1">
    <citation type="submission" date="2019-06" db="EMBL/GenBank/DDBJ databases">
        <title>Whole genome shotgun sequence of Corynebacterium flavescens NBRC 14136.</title>
        <authorList>
            <person name="Hosoyama A."/>
            <person name="Uohara A."/>
            <person name="Ohji S."/>
            <person name="Ichikawa N."/>
        </authorList>
    </citation>
    <scope>NUCLEOTIDE SEQUENCE [LARGE SCALE GENOMIC DNA]</scope>
    <source>
        <strain evidence="4 5">NBRC 14136</strain>
    </source>
</reference>
<accession>A0AB73B700</accession>
<name>A0AB73B700_CORFL</name>
<gene>
    <name evidence="4" type="ORF">CFL01nite_11880</name>
</gene>
<dbReference type="PROSITE" id="PS50935">
    <property type="entry name" value="SSB"/>
    <property type="match status" value="1"/>
</dbReference>
<dbReference type="RefSeq" id="WP_075730379.1">
    <property type="nucleotide sequence ID" value="NZ_BJNB01000015.1"/>
</dbReference>
<evidence type="ECO:0000256" key="2">
    <source>
        <dbReference type="PROSITE-ProRule" id="PRU00252"/>
    </source>
</evidence>
<dbReference type="EMBL" id="BJNB01000015">
    <property type="protein sequence ID" value="GEB97693.1"/>
    <property type="molecule type" value="Genomic_DNA"/>
</dbReference>
<evidence type="ECO:0000256" key="3">
    <source>
        <dbReference type="SAM" id="MobiDB-lite"/>
    </source>
</evidence>
<dbReference type="InterPro" id="IPR000424">
    <property type="entry name" value="Primosome_PriB/ssb"/>
</dbReference>
<evidence type="ECO:0000256" key="1">
    <source>
        <dbReference type="ARBA" id="ARBA00023125"/>
    </source>
</evidence>
<dbReference type="SUPFAM" id="SSF50249">
    <property type="entry name" value="Nucleic acid-binding proteins"/>
    <property type="match status" value="1"/>
</dbReference>
<dbReference type="AlphaFoldDB" id="A0AB73B700"/>
<dbReference type="InterPro" id="IPR012340">
    <property type="entry name" value="NA-bd_OB-fold"/>
</dbReference>
<feature type="compositionally biased region" description="Acidic residues" evidence="3">
    <location>
        <begin position="182"/>
        <end position="193"/>
    </location>
</feature>
<dbReference type="Proteomes" id="UP000315353">
    <property type="component" value="Unassembled WGS sequence"/>
</dbReference>
<sequence>MSQLPITITGHLTHEPELTKVSADMFKTRLRVASSRRVPNREHQEDSSQPEWRDIDLVFIDVEMWGQFAINVKKSLHKGMPIIAVGSIVTDQWQDKEGVPRSRTFIKAFYVGLDLNRYVIAAKKLAVVYNQENIPELSQGEEPVVPDIDRTRVLPVVAEQGLDDDAHDTAADRRQAEKAPETQEESENEPVSA</sequence>
<comment type="caution">
    <text evidence="4">The sequence shown here is derived from an EMBL/GenBank/DDBJ whole genome shotgun (WGS) entry which is preliminary data.</text>
</comment>